<evidence type="ECO:0000313" key="2">
    <source>
        <dbReference type="Proteomes" id="UP001172082"/>
    </source>
</evidence>
<accession>A0ABT8KM93</accession>
<proteinExistence type="predicted"/>
<protein>
    <submittedName>
        <fullName evidence="1">DUF4276 family protein</fullName>
    </submittedName>
</protein>
<gene>
    <name evidence="1" type="ORF">QQ008_10740</name>
</gene>
<reference evidence="1" key="1">
    <citation type="submission" date="2023-06" db="EMBL/GenBank/DDBJ databases">
        <title>Genomic of Parafulvivirga corallium.</title>
        <authorList>
            <person name="Wang G."/>
        </authorList>
    </citation>
    <scope>NUCLEOTIDE SEQUENCE</scope>
    <source>
        <strain evidence="1">BMA10</strain>
    </source>
</reference>
<dbReference type="RefSeq" id="WP_346751870.1">
    <property type="nucleotide sequence ID" value="NZ_JAUJEA010000003.1"/>
</dbReference>
<dbReference type="Proteomes" id="UP001172082">
    <property type="component" value="Unassembled WGS sequence"/>
</dbReference>
<name>A0ABT8KM93_9BACT</name>
<dbReference type="Pfam" id="PF14103">
    <property type="entry name" value="DUF4276"/>
    <property type="match status" value="1"/>
</dbReference>
<evidence type="ECO:0000313" key="1">
    <source>
        <dbReference type="EMBL" id="MDN5201845.1"/>
    </source>
</evidence>
<sequence>MQLNILVEGQTEEMFVKEILAPYLQVRGIYATPIIVSTKIMRDGIKFRGGLTNGNFNQFIGDLKKLINSTPNGMVSTFLDYYGLPSVFPNYSDRVEFAEPLKRVKFLENSLKEYLSSPKNFLPYIQLHEFEAFLFAHPKGFEQNLERNEANLDGLKEIINSHQNPEDINEGTDTSPSKRILSHYPGYDKVLEGNMMLNDIGLETLLEKCPHFNEWITNVIHFKSQSDT</sequence>
<dbReference type="InterPro" id="IPR025455">
    <property type="entry name" value="DUF4276"/>
</dbReference>
<dbReference type="EMBL" id="JAUJEA010000003">
    <property type="protein sequence ID" value="MDN5201845.1"/>
    <property type="molecule type" value="Genomic_DNA"/>
</dbReference>
<keyword evidence="2" id="KW-1185">Reference proteome</keyword>
<comment type="caution">
    <text evidence="1">The sequence shown here is derived from an EMBL/GenBank/DDBJ whole genome shotgun (WGS) entry which is preliminary data.</text>
</comment>
<organism evidence="1 2">
    <name type="scientific">Splendidivirga corallicola</name>
    <dbReference type="NCBI Taxonomy" id="3051826"/>
    <lineage>
        <taxon>Bacteria</taxon>
        <taxon>Pseudomonadati</taxon>
        <taxon>Bacteroidota</taxon>
        <taxon>Cytophagia</taxon>
        <taxon>Cytophagales</taxon>
        <taxon>Splendidivirgaceae</taxon>
        <taxon>Splendidivirga</taxon>
    </lineage>
</organism>